<proteinExistence type="predicted"/>
<organism evidence="1 2">
    <name type="scientific">Magallana gigas</name>
    <name type="common">Pacific oyster</name>
    <name type="synonym">Crassostrea gigas</name>
    <dbReference type="NCBI Taxonomy" id="29159"/>
    <lineage>
        <taxon>Eukaryota</taxon>
        <taxon>Metazoa</taxon>
        <taxon>Spiralia</taxon>
        <taxon>Lophotrochozoa</taxon>
        <taxon>Mollusca</taxon>
        <taxon>Bivalvia</taxon>
        <taxon>Autobranchia</taxon>
        <taxon>Pteriomorphia</taxon>
        <taxon>Ostreida</taxon>
        <taxon>Ostreoidea</taxon>
        <taxon>Ostreidae</taxon>
        <taxon>Magallana</taxon>
    </lineage>
</organism>
<protein>
    <submittedName>
        <fullName evidence="1">Uncharacterized protein</fullName>
    </submittedName>
</protein>
<sequence>MQFAVTMFSRKSPSEIRFSQDSIANHWKDNSSGIGITLDQLLKGEITPDNIPTITVSIRNGLLYTSDNRRLWVFKKLQDFEKCESIKVIYGYINPRKFTTTNYGTSIYVRGDPGGSVWKTWRKDTVRSPFTENQYAVAGDIALESAFASVMKLEETENIRPGDIRYLQMAPYSDGEYLGSLLDQWLTTDSSKISLQECFLKVFRLSGSYCTLQCDKLWVLRNLEKFGKNPKIRLKIENNPFEEIEDMAVPFLRDSLEFGINTRIAGSQWKNIDYLKKLPTIETIVSPISDIYFTRTTISDFHENESIAKVLAYSYATMTIPHRPRVVKYGGKYYALDNEILWVMKGVQNMKSSQNLAMNVEIKIEMDRPLFQAFASDYIQKVTVRQTNFSHTNEESFIFECMKKMSST</sequence>
<dbReference type="PANTHER" id="PTHR35378:SF1">
    <property type="entry name" value="C2H2-TYPE DOMAIN-CONTAINING PROTEIN"/>
    <property type="match status" value="1"/>
</dbReference>
<dbReference type="PANTHER" id="PTHR35378">
    <property type="entry name" value="UNNAMED PRODUCT"/>
    <property type="match status" value="1"/>
</dbReference>
<reference evidence="1" key="1">
    <citation type="submission" date="2022-08" db="UniProtKB">
        <authorList>
            <consortium name="EnsemblMetazoa"/>
        </authorList>
    </citation>
    <scope>IDENTIFICATION</scope>
    <source>
        <strain evidence="1">05x7-T-G4-1.051#20</strain>
    </source>
</reference>
<dbReference type="AlphaFoldDB" id="A0A8W8JAA5"/>
<name>A0A8W8JAA5_MAGGI</name>
<evidence type="ECO:0000313" key="2">
    <source>
        <dbReference type="Proteomes" id="UP000005408"/>
    </source>
</evidence>
<accession>A0A8W8JAA5</accession>
<evidence type="ECO:0000313" key="1">
    <source>
        <dbReference type="EnsemblMetazoa" id="G17526.1:cds"/>
    </source>
</evidence>
<keyword evidence="2" id="KW-1185">Reference proteome</keyword>
<dbReference type="Proteomes" id="UP000005408">
    <property type="component" value="Unassembled WGS sequence"/>
</dbReference>
<dbReference type="EnsemblMetazoa" id="G17526.1">
    <property type="protein sequence ID" value="G17526.1:cds"/>
    <property type="gene ID" value="G17526"/>
</dbReference>